<keyword evidence="2" id="KW-0067">ATP-binding</keyword>
<dbReference type="CDD" id="cd06170">
    <property type="entry name" value="LuxR_C_like"/>
    <property type="match status" value="1"/>
</dbReference>
<dbReference type="SMART" id="SM00421">
    <property type="entry name" value="HTH_LUXR"/>
    <property type="match status" value="1"/>
</dbReference>
<dbReference type="Pfam" id="PF00196">
    <property type="entry name" value="GerE"/>
    <property type="match status" value="1"/>
</dbReference>
<proteinExistence type="predicted"/>
<evidence type="ECO:0000259" key="4">
    <source>
        <dbReference type="PROSITE" id="PS50043"/>
    </source>
</evidence>
<dbReference type="InterPro" id="IPR000792">
    <property type="entry name" value="Tscrpt_reg_LuxR_C"/>
</dbReference>
<dbReference type="Pfam" id="PF13191">
    <property type="entry name" value="AAA_16"/>
    <property type="match status" value="1"/>
</dbReference>
<dbReference type="PANTHER" id="PTHR16305:SF35">
    <property type="entry name" value="TRANSCRIPTIONAL ACTIVATOR DOMAIN"/>
    <property type="match status" value="1"/>
</dbReference>
<dbReference type="Gene3D" id="1.10.10.10">
    <property type="entry name" value="Winged helix-like DNA-binding domain superfamily/Winged helix DNA-binding domain"/>
    <property type="match status" value="1"/>
</dbReference>
<reference evidence="6" key="1">
    <citation type="journal article" date="2019" name="Int. J. Syst. Evol. Microbiol.">
        <title>The Global Catalogue of Microorganisms (GCM) 10K type strain sequencing project: providing services to taxonomists for standard genome sequencing and annotation.</title>
        <authorList>
            <consortium name="The Broad Institute Genomics Platform"/>
            <consortium name="The Broad Institute Genome Sequencing Center for Infectious Disease"/>
            <person name="Wu L."/>
            <person name="Ma J."/>
        </authorList>
    </citation>
    <scope>NUCLEOTIDE SEQUENCE [LARGE SCALE GENOMIC DNA]</scope>
    <source>
        <strain evidence="6">CGMCC 4.7304</strain>
    </source>
</reference>
<feature type="region of interest" description="Disordered" evidence="3">
    <location>
        <begin position="93"/>
        <end position="141"/>
    </location>
</feature>
<dbReference type="InterPro" id="IPR016032">
    <property type="entry name" value="Sig_transdc_resp-reg_C-effctor"/>
</dbReference>
<keyword evidence="1" id="KW-0547">Nucleotide-binding</keyword>
<name>A0ABW0Z434_9ACTN</name>
<gene>
    <name evidence="5" type="ORF">ACFP1Z_25775</name>
</gene>
<organism evidence="5 6">
    <name type="scientific">Streptomyces gamaensis</name>
    <dbReference type="NCBI Taxonomy" id="1763542"/>
    <lineage>
        <taxon>Bacteria</taxon>
        <taxon>Bacillati</taxon>
        <taxon>Actinomycetota</taxon>
        <taxon>Actinomycetes</taxon>
        <taxon>Kitasatosporales</taxon>
        <taxon>Streptomycetaceae</taxon>
        <taxon>Streptomyces</taxon>
    </lineage>
</organism>
<keyword evidence="6" id="KW-1185">Reference proteome</keyword>
<dbReference type="SUPFAM" id="SSF48452">
    <property type="entry name" value="TPR-like"/>
    <property type="match status" value="1"/>
</dbReference>
<evidence type="ECO:0000256" key="3">
    <source>
        <dbReference type="SAM" id="MobiDB-lite"/>
    </source>
</evidence>
<evidence type="ECO:0000256" key="2">
    <source>
        <dbReference type="ARBA" id="ARBA00022840"/>
    </source>
</evidence>
<protein>
    <submittedName>
        <fullName evidence="5">AAA family ATPase</fullName>
    </submittedName>
</protein>
<sequence length="1029" mass="108221">MHDILKSAAGGRGQSVLIEGTAGTGRTGLLRSAMDAAAEHGLHLLTARARASEQGLDLGIAQQLMAGARSILTTEAAKVTEAAETAATSVTPVVPGATGTAPAAGPSAGADRCPGPGGGGRRSGHLNCPSPHDPDPRASSDALHPLARLLATGTPLLLAVDDLQWADTASLRCLGYLMARLESMPVAIVATVALGETSGEPVLAEVLSSFRHRTLLGGLSDGAAAELAAQSFGRSPDASFLAACQEATGGNPYLLTSLFRAMRLRGLRPERPAAARIAELAPVEVADTLLPRYEHAYPGAATVLQSVAVLDGAATADMIARLPGLDGLRAADLVESLVRAGALTHSGDAGITAVTGIAGITGMAGITGTTGTGTTGAGAGPDADRPGIVRFAQPLLRAAVLARIPPSRRDAMHARAAQLLQESAEPAERVAGQLLLVRSRLGLHWTCTVLCAAAGEAMQRGDTEQAHAYLQRGLEECEGLCQGKLLRTLGQIELSVDPVAAVDYLRRALALHPDQADRVEIRLSIAHALHFLGDAEEAERVLLGGIAEAEESRDEREGPGLRRARERGADALRAERCLLRELELSGDAGTEADCAGVTEPLPLDVIATPGERHTRLSLAALRATRRGERREQAVRQARQALQEEHASLGRRIATRTVPVQVLARADELDLALEESEAILERAQAEGSRTLLTTAYGMRAEVRYRIGDIPGTLEDARSALRPGESAPAGHWSATGQAVAAAVAAFVEQDELRASNGLLSELGLDGELPQGASWAALLFHRGRLRAACGYPQAGLVDLLECGRRLSAAGQFNPSVLSWRSEAALLHDALGERDAAKALVGDELCRARRWGGRRALGRALRVSGLLTKGPAGERALRESVEVLEESSARLDLARSLTDLGIHARKSSRLGEARDHLRRAQSLAEQCGATVQARTARQELLVAGARPRRLTEVGVEALTPTERRVAHMAAAKFTNREIAGKLFVTQRTVELHLSRVYRKLSVPGRSGLTDHFAQLAEACGWDPGCHDGDMAAV</sequence>
<feature type="domain" description="HTH luxR-type" evidence="4">
    <location>
        <begin position="947"/>
        <end position="1012"/>
    </location>
</feature>
<dbReference type="EMBL" id="JBHSPB010000018">
    <property type="protein sequence ID" value="MFC5723575.1"/>
    <property type="molecule type" value="Genomic_DNA"/>
</dbReference>
<dbReference type="PRINTS" id="PR00038">
    <property type="entry name" value="HTHLUXR"/>
</dbReference>
<dbReference type="RefSeq" id="WP_390319873.1">
    <property type="nucleotide sequence ID" value="NZ_JBHSPB010000018.1"/>
</dbReference>
<dbReference type="Proteomes" id="UP001596083">
    <property type="component" value="Unassembled WGS sequence"/>
</dbReference>
<dbReference type="SUPFAM" id="SSF52540">
    <property type="entry name" value="P-loop containing nucleoside triphosphate hydrolases"/>
    <property type="match status" value="1"/>
</dbReference>
<dbReference type="Gene3D" id="1.25.40.10">
    <property type="entry name" value="Tetratricopeptide repeat domain"/>
    <property type="match status" value="1"/>
</dbReference>
<dbReference type="InterPro" id="IPR036388">
    <property type="entry name" value="WH-like_DNA-bd_sf"/>
</dbReference>
<dbReference type="SUPFAM" id="SSF46894">
    <property type="entry name" value="C-terminal effector domain of the bipartite response regulators"/>
    <property type="match status" value="1"/>
</dbReference>
<dbReference type="InterPro" id="IPR011990">
    <property type="entry name" value="TPR-like_helical_dom_sf"/>
</dbReference>
<dbReference type="PROSITE" id="PS50043">
    <property type="entry name" value="HTH_LUXR_2"/>
    <property type="match status" value="1"/>
</dbReference>
<comment type="caution">
    <text evidence="5">The sequence shown here is derived from an EMBL/GenBank/DDBJ whole genome shotgun (WGS) entry which is preliminary data.</text>
</comment>
<dbReference type="InterPro" id="IPR027417">
    <property type="entry name" value="P-loop_NTPase"/>
</dbReference>
<feature type="compositionally biased region" description="Low complexity" evidence="3">
    <location>
        <begin position="93"/>
        <end position="110"/>
    </location>
</feature>
<evidence type="ECO:0000256" key="1">
    <source>
        <dbReference type="ARBA" id="ARBA00022741"/>
    </source>
</evidence>
<dbReference type="InterPro" id="IPR041664">
    <property type="entry name" value="AAA_16"/>
</dbReference>
<accession>A0ABW0Z434</accession>
<evidence type="ECO:0000313" key="6">
    <source>
        <dbReference type="Proteomes" id="UP001596083"/>
    </source>
</evidence>
<evidence type="ECO:0000313" key="5">
    <source>
        <dbReference type="EMBL" id="MFC5723575.1"/>
    </source>
</evidence>
<dbReference type="PANTHER" id="PTHR16305">
    <property type="entry name" value="TESTICULAR SOLUBLE ADENYLYL CYCLASE"/>
    <property type="match status" value="1"/>
</dbReference>